<evidence type="ECO:0000256" key="6">
    <source>
        <dbReference type="SAM" id="MobiDB-lite"/>
    </source>
</evidence>
<dbReference type="Gene3D" id="3.40.50.300">
    <property type="entry name" value="P-loop containing nucleotide triphosphate hydrolases"/>
    <property type="match status" value="1"/>
</dbReference>
<keyword evidence="5" id="KW-0046">Antibiotic resistance</keyword>
<evidence type="ECO:0000256" key="4">
    <source>
        <dbReference type="ARBA" id="ARBA00022840"/>
    </source>
</evidence>
<comment type="subcellular location">
    <subcellularLocation>
        <location evidence="1">Cell membrane</location>
        <topology evidence="1">Peripheral membrane protein</topology>
    </subcellularLocation>
</comment>
<gene>
    <name evidence="8" type="ORF">GCM10025868_02390</name>
</gene>
<name>A0ABQ6JB19_9ACTN</name>
<evidence type="ECO:0000256" key="2">
    <source>
        <dbReference type="ARBA" id="ARBA00022448"/>
    </source>
</evidence>
<evidence type="ECO:0000256" key="1">
    <source>
        <dbReference type="ARBA" id="ARBA00004202"/>
    </source>
</evidence>
<sequence>MRRLSGGQRQRLALALAVVGRPRVLFLDEPSAGLDPQARLSVWALVESVRDDGVAVLLTTHLMDEAERLADQVVVVDAGRVVASGSPADLTGSGPAETVRFRATPRLDLTGLRDALPPDVEVGEPAPVSTSCTAPSTRGCCRP</sequence>
<proteinExistence type="predicted"/>
<evidence type="ECO:0000313" key="8">
    <source>
        <dbReference type="EMBL" id="GMA84989.1"/>
    </source>
</evidence>
<organism evidence="8 9">
    <name type="scientific">Angustibacter aerolatus</name>
    <dbReference type="NCBI Taxonomy" id="1162965"/>
    <lineage>
        <taxon>Bacteria</taxon>
        <taxon>Bacillati</taxon>
        <taxon>Actinomycetota</taxon>
        <taxon>Actinomycetes</taxon>
        <taxon>Kineosporiales</taxon>
        <taxon>Kineosporiaceae</taxon>
    </lineage>
</organism>
<keyword evidence="4" id="KW-0067">ATP-binding</keyword>
<dbReference type="SUPFAM" id="SSF52540">
    <property type="entry name" value="P-loop containing nucleoside triphosphate hydrolases"/>
    <property type="match status" value="1"/>
</dbReference>
<evidence type="ECO:0000313" key="9">
    <source>
        <dbReference type="Proteomes" id="UP001157017"/>
    </source>
</evidence>
<dbReference type="PANTHER" id="PTHR42711">
    <property type="entry name" value="ABC TRANSPORTER ATP-BINDING PROTEIN"/>
    <property type="match status" value="1"/>
</dbReference>
<dbReference type="InterPro" id="IPR050763">
    <property type="entry name" value="ABC_transporter_ATP-binding"/>
</dbReference>
<evidence type="ECO:0000256" key="3">
    <source>
        <dbReference type="ARBA" id="ARBA00022741"/>
    </source>
</evidence>
<evidence type="ECO:0000256" key="5">
    <source>
        <dbReference type="ARBA" id="ARBA00023251"/>
    </source>
</evidence>
<dbReference type="InterPro" id="IPR003439">
    <property type="entry name" value="ABC_transporter-like_ATP-bd"/>
</dbReference>
<feature type="region of interest" description="Disordered" evidence="6">
    <location>
        <begin position="119"/>
        <end position="143"/>
    </location>
</feature>
<protein>
    <recommendedName>
        <fullName evidence="7">ABC transporter domain-containing protein</fullName>
    </recommendedName>
</protein>
<keyword evidence="9" id="KW-1185">Reference proteome</keyword>
<dbReference type="EMBL" id="BSUZ01000001">
    <property type="protein sequence ID" value="GMA84989.1"/>
    <property type="molecule type" value="Genomic_DNA"/>
</dbReference>
<dbReference type="PANTHER" id="PTHR42711:SF16">
    <property type="entry name" value="ABC TRANSPORTER ATP-BINDING PROTEIN"/>
    <property type="match status" value="1"/>
</dbReference>
<dbReference type="InterPro" id="IPR027417">
    <property type="entry name" value="P-loop_NTPase"/>
</dbReference>
<accession>A0ABQ6JB19</accession>
<keyword evidence="3" id="KW-0547">Nucleotide-binding</keyword>
<evidence type="ECO:0000259" key="7">
    <source>
        <dbReference type="Pfam" id="PF00005"/>
    </source>
</evidence>
<feature type="domain" description="ABC transporter" evidence="7">
    <location>
        <begin position="2"/>
        <end position="31"/>
    </location>
</feature>
<keyword evidence="2" id="KW-0813">Transport</keyword>
<dbReference type="Pfam" id="PF00005">
    <property type="entry name" value="ABC_tran"/>
    <property type="match status" value="1"/>
</dbReference>
<comment type="caution">
    <text evidence="8">The sequence shown here is derived from an EMBL/GenBank/DDBJ whole genome shotgun (WGS) entry which is preliminary data.</text>
</comment>
<dbReference type="Proteomes" id="UP001157017">
    <property type="component" value="Unassembled WGS sequence"/>
</dbReference>
<reference evidence="9" key="1">
    <citation type="journal article" date="2019" name="Int. J. Syst. Evol. Microbiol.">
        <title>The Global Catalogue of Microorganisms (GCM) 10K type strain sequencing project: providing services to taxonomists for standard genome sequencing and annotation.</title>
        <authorList>
            <consortium name="The Broad Institute Genomics Platform"/>
            <consortium name="The Broad Institute Genome Sequencing Center for Infectious Disease"/>
            <person name="Wu L."/>
            <person name="Ma J."/>
        </authorList>
    </citation>
    <scope>NUCLEOTIDE SEQUENCE [LARGE SCALE GENOMIC DNA]</scope>
    <source>
        <strain evidence="9">NBRC 108730</strain>
    </source>
</reference>